<accession>A0AAD4BQ68</accession>
<dbReference type="AlphaFoldDB" id="A0AAD4BQ68"/>
<organism evidence="1 2">
    <name type="scientific">Boletus edulis BED1</name>
    <dbReference type="NCBI Taxonomy" id="1328754"/>
    <lineage>
        <taxon>Eukaryota</taxon>
        <taxon>Fungi</taxon>
        <taxon>Dikarya</taxon>
        <taxon>Basidiomycota</taxon>
        <taxon>Agaricomycotina</taxon>
        <taxon>Agaricomycetes</taxon>
        <taxon>Agaricomycetidae</taxon>
        <taxon>Boletales</taxon>
        <taxon>Boletineae</taxon>
        <taxon>Boletaceae</taxon>
        <taxon>Boletoideae</taxon>
        <taxon>Boletus</taxon>
    </lineage>
</organism>
<reference evidence="1" key="2">
    <citation type="journal article" date="2020" name="Nat. Commun.">
        <title>Large-scale genome sequencing of mycorrhizal fungi provides insights into the early evolution of symbiotic traits.</title>
        <authorList>
            <person name="Miyauchi S."/>
            <person name="Kiss E."/>
            <person name="Kuo A."/>
            <person name="Drula E."/>
            <person name="Kohler A."/>
            <person name="Sanchez-Garcia M."/>
            <person name="Morin E."/>
            <person name="Andreopoulos B."/>
            <person name="Barry K.W."/>
            <person name="Bonito G."/>
            <person name="Buee M."/>
            <person name="Carver A."/>
            <person name="Chen C."/>
            <person name="Cichocki N."/>
            <person name="Clum A."/>
            <person name="Culley D."/>
            <person name="Crous P.W."/>
            <person name="Fauchery L."/>
            <person name="Girlanda M."/>
            <person name="Hayes R.D."/>
            <person name="Keri Z."/>
            <person name="LaButti K."/>
            <person name="Lipzen A."/>
            <person name="Lombard V."/>
            <person name="Magnuson J."/>
            <person name="Maillard F."/>
            <person name="Murat C."/>
            <person name="Nolan M."/>
            <person name="Ohm R.A."/>
            <person name="Pangilinan J."/>
            <person name="Pereira M.F."/>
            <person name="Perotto S."/>
            <person name="Peter M."/>
            <person name="Pfister S."/>
            <person name="Riley R."/>
            <person name="Sitrit Y."/>
            <person name="Stielow J.B."/>
            <person name="Szollosi G."/>
            <person name="Zifcakova L."/>
            <person name="Stursova M."/>
            <person name="Spatafora J.W."/>
            <person name="Tedersoo L."/>
            <person name="Vaario L.M."/>
            <person name="Yamada A."/>
            <person name="Yan M."/>
            <person name="Wang P."/>
            <person name="Xu J."/>
            <person name="Bruns T."/>
            <person name="Baldrian P."/>
            <person name="Vilgalys R."/>
            <person name="Dunand C."/>
            <person name="Henrissat B."/>
            <person name="Grigoriev I.V."/>
            <person name="Hibbett D."/>
            <person name="Nagy L.G."/>
            <person name="Martin F.M."/>
        </authorList>
    </citation>
    <scope>NUCLEOTIDE SEQUENCE</scope>
    <source>
        <strain evidence="1">BED1</strain>
    </source>
</reference>
<evidence type="ECO:0008006" key="3">
    <source>
        <dbReference type="Google" id="ProtNLM"/>
    </source>
</evidence>
<keyword evidence="2" id="KW-1185">Reference proteome</keyword>
<gene>
    <name evidence="1" type="ORF">L210DRAFT_832572</name>
</gene>
<protein>
    <recommendedName>
        <fullName evidence="3">F-box domain-containing protein</fullName>
    </recommendedName>
</protein>
<name>A0AAD4BQ68_BOLED</name>
<dbReference type="Proteomes" id="UP001194468">
    <property type="component" value="Unassembled WGS sequence"/>
</dbReference>
<evidence type="ECO:0000313" key="1">
    <source>
        <dbReference type="EMBL" id="KAF8436338.1"/>
    </source>
</evidence>
<comment type="caution">
    <text evidence="1">The sequence shown here is derived from an EMBL/GenBank/DDBJ whole genome shotgun (WGS) entry which is preliminary data.</text>
</comment>
<evidence type="ECO:0000313" key="2">
    <source>
        <dbReference type="Proteomes" id="UP001194468"/>
    </source>
</evidence>
<sequence>MHHVLEIEEIFLNIFDHCDYMDGIWRSRDNPTLASLAGTCRAFKEPVLNLLWEELLDLSPLAQCIPE</sequence>
<reference evidence="1" key="1">
    <citation type="submission" date="2019-10" db="EMBL/GenBank/DDBJ databases">
        <authorList>
            <consortium name="DOE Joint Genome Institute"/>
            <person name="Kuo A."/>
            <person name="Miyauchi S."/>
            <person name="Kiss E."/>
            <person name="Drula E."/>
            <person name="Kohler A."/>
            <person name="Sanchez-Garcia M."/>
            <person name="Andreopoulos B."/>
            <person name="Barry K.W."/>
            <person name="Bonito G."/>
            <person name="Buee M."/>
            <person name="Carver A."/>
            <person name="Chen C."/>
            <person name="Cichocki N."/>
            <person name="Clum A."/>
            <person name="Culley D."/>
            <person name="Crous P.W."/>
            <person name="Fauchery L."/>
            <person name="Girlanda M."/>
            <person name="Hayes R."/>
            <person name="Keri Z."/>
            <person name="LaButti K."/>
            <person name="Lipzen A."/>
            <person name="Lombard V."/>
            <person name="Magnuson J."/>
            <person name="Maillard F."/>
            <person name="Morin E."/>
            <person name="Murat C."/>
            <person name="Nolan M."/>
            <person name="Ohm R."/>
            <person name="Pangilinan J."/>
            <person name="Pereira M."/>
            <person name="Perotto S."/>
            <person name="Peter M."/>
            <person name="Riley R."/>
            <person name="Sitrit Y."/>
            <person name="Stielow B."/>
            <person name="Szollosi G."/>
            <person name="Zifcakova L."/>
            <person name="Stursova M."/>
            <person name="Spatafora J.W."/>
            <person name="Tedersoo L."/>
            <person name="Vaario L.-M."/>
            <person name="Yamada A."/>
            <person name="Yan M."/>
            <person name="Wang P."/>
            <person name="Xu J."/>
            <person name="Bruns T."/>
            <person name="Baldrian P."/>
            <person name="Vilgalys R."/>
            <person name="Henrissat B."/>
            <person name="Grigoriev I.V."/>
            <person name="Hibbett D."/>
            <person name="Nagy L.G."/>
            <person name="Martin F.M."/>
        </authorList>
    </citation>
    <scope>NUCLEOTIDE SEQUENCE</scope>
    <source>
        <strain evidence="1">BED1</strain>
    </source>
</reference>
<proteinExistence type="predicted"/>
<feature type="non-terminal residue" evidence="1">
    <location>
        <position position="67"/>
    </location>
</feature>
<dbReference type="EMBL" id="WHUW01000022">
    <property type="protein sequence ID" value="KAF8436338.1"/>
    <property type="molecule type" value="Genomic_DNA"/>
</dbReference>